<sequence length="161" mass="18488">MRPQILAVVGSLAALLLLLAAPSSARKIHDKEKVPHHKLASHTHTERSHHGSERNDLDDHHTELYNYITSHEEQVACHRAALHKCGQIFLKAFKLLHYVNKDVSFQTKCALRTAFFSCLKKIQEKTCRSQNKHVPRYEDNFRQKLTDALWSTRVCVLGVKT</sequence>
<reference evidence="3" key="1">
    <citation type="journal article" date="2008" name="Cell. Mol. Life Sci.">
        <title>Molecular diversity and evolution of cystine knot toxins of the tarantula Chilobrachys jingzhao.</title>
        <authorList>
            <person name="Chen J."/>
            <person name="Deng M."/>
            <person name="He Q."/>
            <person name="Meng E."/>
            <person name="Jiang L."/>
            <person name="Liao Z."/>
            <person name="Rong M."/>
            <person name="Liang S."/>
        </authorList>
    </citation>
    <scope>NUCLEOTIDE SEQUENCE</scope>
    <source>
        <tissue evidence="3">Venom gland</tissue>
    </source>
</reference>
<organism evidence="3">
    <name type="scientific">Chilobrachys guangxiensis</name>
    <name type="common">Chinese earth tiger tarantula</name>
    <name type="synonym">Chilobrachys jingzhao</name>
    <dbReference type="NCBI Taxonomy" id="278060"/>
    <lineage>
        <taxon>Eukaryota</taxon>
        <taxon>Metazoa</taxon>
        <taxon>Ecdysozoa</taxon>
        <taxon>Arthropoda</taxon>
        <taxon>Chelicerata</taxon>
        <taxon>Arachnida</taxon>
        <taxon>Araneae</taxon>
        <taxon>Mygalomorphae</taxon>
        <taxon>Avicularoidea</taxon>
        <taxon>Theraphosidae</taxon>
        <taxon>Chilobrachys</taxon>
    </lineage>
</organism>
<feature type="chain" id="PRO_5002767317" evidence="2">
    <location>
        <begin position="26"/>
        <end position="161"/>
    </location>
</feature>
<feature type="region of interest" description="Disordered" evidence="1">
    <location>
        <begin position="29"/>
        <end position="56"/>
    </location>
</feature>
<dbReference type="EMBL" id="EU233931">
    <property type="protein sequence ID" value="ABY71750.1"/>
    <property type="molecule type" value="mRNA"/>
</dbReference>
<evidence type="ECO:0000256" key="1">
    <source>
        <dbReference type="SAM" id="MobiDB-lite"/>
    </source>
</evidence>
<accession>B1P1K0</accession>
<evidence type="ECO:0000256" key="2">
    <source>
        <dbReference type="SAM" id="SignalP"/>
    </source>
</evidence>
<keyword evidence="2" id="KW-0732">Signal</keyword>
<name>B1P1K0_CHIGU</name>
<protein>
    <submittedName>
        <fullName evidence="3">Secretory protein</fullName>
    </submittedName>
</protein>
<gene>
    <name evidence="3" type="primary">JZTX-81</name>
</gene>
<feature type="signal peptide" evidence="2">
    <location>
        <begin position="1"/>
        <end position="25"/>
    </location>
</feature>
<evidence type="ECO:0000313" key="3">
    <source>
        <dbReference type="EMBL" id="ABY71750.1"/>
    </source>
</evidence>
<feature type="compositionally biased region" description="Basic and acidic residues" evidence="1">
    <location>
        <begin position="43"/>
        <end position="56"/>
    </location>
</feature>
<proteinExistence type="evidence at transcript level"/>
<dbReference type="AlphaFoldDB" id="B1P1K0"/>